<evidence type="ECO:0000313" key="1">
    <source>
        <dbReference type="EMBL" id="CNF16279.1"/>
    </source>
</evidence>
<dbReference type="EC" id="2.1.1.107" evidence="1"/>
<dbReference type="Proteomes" id="UP000424966">
    <property type="component" value="Chromosome"/>
</dbReference>
<dbReference type="AlphaFoldDB" id="A0A0T9LQW4"/>
<accession>A0A0T9LQW4</accession>
<dbReference type="KEGG" id="yin:CH53_3682"/>
<keyword evidence="1" id="KW-0489">Methyltransferase</keyword>
<keyword evidence="1" id="KW-0808">Transferase</keyword>
<sequence length="116" mass="13626">MENRITLARVYDVQPPYQANTFLTDRLWPRGISKTRLLGVVWLKEVAPENALRKWFHQCLDWPEFVVRYQAQLDSSTAWQPLLDVLKQQPITLLYGSRDAQQNQAVVLRDFLLSKL</sequence>
<dbReference type="GO" id="GO:0004851">
    <property type="term" value="F:uroporphyrin-III C-methyltransferase activity"/>
    <property type="evidence" value="ECO:0007669"/>
    <property type="project" value="UniProtKB-EC"/>
</dbReference>
<dbReference type="PANTHER" id="PTHR36849">
    <property type="entry name" value="CYTOPLASMIC PROTEIN-RELATED"/>
    <property type="match status" value="1"/>
</dbReference>
<reference evidence="1 3" key="1">
    <citation type="submission" date="2015-03" db="EMBL/GenBank/DDBJ databases">
        <authorList>
            <person name="Murphy D."/>
        </authorList>
    </citation>
    <scope>NUCLEOTIDE SEQUENCE [LARGE SCALE GENOMIC DNA]</scope>
    <source>
        <strain evidence="1 3">BR165/97</strain>
    </source>
</reference>
<dbReference type="PANTHER" id="PTHR36849:SF1">
    <property type="entry name" value="CYTOPLASMIC PROTEIN"/>
    <property type="match status" value="1"/>
</dbReference>
<reference evidence="2 4" key="2">
    <citation type="submission" date="2019-11" db="EMBL/GenBank/DDBJ databases">
        <title>FDA dAtabase for Regulatory Grade micrObial Sequences (FDA-ARGOS): Supporting development and validation of Infectious Disease Dx tests.</title>
        <authorList>
            <person name="Patel R."/>
            <person name="Rucinski S."/>
            <person name="Tallon L."/>
            <person name="Sadzewicz L."/>
            <person name="Vavikolanu K."/>
            <person name="Mehta A."/>
            <person name="Aluvathingal J."/>
            <person name="Nadendla S."/>
            <person name="Nandy P."/>
            <person name="Geyer C."/>
            <person name="Yan Y."/>
            <person name="Sichtig H."/>
        </authorList>
    </citation>
    <scope>NUCLEOTIDE SEQUENCE [LARGE SCALE GENOMIC DNA]</scope>
    <source>
        <strain evidence="2 4">FDAARGOS_729</strain>
    </source>
</reference>
<name>A0A0T9LQW4_YERIN</name>
<dbReference type="Pfam" id="PF22752">
    <property type="entry name" value="DUF488-N3i"/>
    <property type="match status" value="1"/>
</dbReference>
<evidence type="ECO:0000313" key="3">
    <source>
        <dbReference type="Proteomes" id="UP000038750"/>
    </source>
</evidence>
<dbReference type="Proteomes" id="UP000038750">
    <property type="component" value="Unassembled WGS sequence"/>
</dbReference>
<dbReference type="GeneID" id="58047117"/>
<dbReference type="RefSeq" id="WP_032906256.1">
    <property type="nucleotide sequence ID" value="NZ_CABHXU010000073.1"/>
</dbReference>
<proteinExistence type="predicted"/>
<dbReference type="GO" id="GO:0032259">
    <property type="term" value="P:methylation"/>
    <property type="evidence" value="ECO:0007669"/>
    <property type="project" value="UniProtKB-KW"/>
</dbReference>
<evidence type="ECO:0000313" key="2">
    <source>
        <dbReference type="EMBL" id="QGR71119.1"/>
    </source>
</evidence>
<protein>
    <submittedName>
        <fullName evidence="2">DUF488 family protein</fullName>
    </submittedName>
    <submittedName>
        <fullName evidence="1">Putative uroporphyrin-III c-methyltransferase</fullName>
        <ecNumber evidence="1">2.1.1.107</ecNumber>
    </submittedName>
</protein>
<evidence type="ECO:0000313" key="4">
    <source>
        <dbReference type="Proteomes" id="UP000424966"/>
    </source>
</evidence>
<dbReference type="EMBL" id="CPZJ01000002">
    <property type="protein sequence ID" value="CNF16279.1"/>
    <property type="molecule type" value="Genomic_DNA"/>
</dbReference>
<dbReference type="EMBL" id="CP046294">
    <property type="protein sequence ID" value="QGR71119.1"/>
    <property type="molecule type" value="Genomic_DNA"/>
</dbReference>
<dbReference type="OrthoDB" id="9790745at2"/>
<gene>
    <name evidence="1" type="ORF">ERS008530_00557</name>
    <name evidence="2" type="ORF">FOC37_12600</name>
</gene>
<dbReference type="InterPro" id="IPR052552">
    <property type="entry name" value="YeaO-like"/>
</dbReference>
<organism evidence="1 3">
    <name type="scientific">Yersinia intermedia</name>
    <dbReference type="NCBI Taxonomy" id="631"/>
    <lineage>
        <taxon>Bacteria</taxon>
        <taxon>Pseudomonadati</taxon>
        <taxon>Pseudomonadota</taxon>
        <taxon>Gammaproteobacteria</taxon>
        <taxon>Enterobacterales</taxon>
        <taxon>Yersiniaceae</taxon>
        <taxon>Yersinia</taxon>
    </lineage>
</organism>
<keyword evidence="4" id="KW-1185">Reference proteome</keyword>